<accession>A0A5A5RF67</accession>
<dbReference type="EMBL" id="BHVO01000069">
    <property type="protein sequence ID" value="GCA71807.1"/>
    <property type="molecule type" value="Genomic_DNA"/>
</dbReference>
<comment type="caution">
    <text evidence="1">The sequence shown here is derived from an EMBL/GenBank/DDBJ whole genome shotgun (WGS) entry which is preliminary data.</text>
</comment>
<dbReference type="Proteomes" id="UP000323569">
    <property type="component" value="Unassembled WGS sequence"/>
</dbReference>
<evidence type="ECO:0000313" key="2">
    <source>
        <dbReference type="Proteomes" id="UP000323569"/>
    </source>
</evidence>
<name>A0A5A5RF67_MICAE</name>
<reference evidence="1 2" key="1">
    <citation type="submission" date="2018-09" db="EMBL/GenBank/DDBJ databases">
        <title>Evolutionary history of phycoerythrin pigmentation in the water bloom-forming cyanobacterium Microcystis aeruginosa.</title>
        <authorList>
            <person name="Tanabe Y."/>
            <person name="Tanabe Y."/>
            <person name="Yamaguchi H."/>
        </authorList>
    </citation>
    <scope>NUCLEOTIDE SEQUENCE [LARGE SCALE GENOMIC DNA]</scope>
    <source>
        <strain evidence="1 2">NIES-2519</strain>
    </source>
</reference>
<protein>
    <recommendedName>
        <fullName evidence="3">PEP-CTERM protein-sorting domain-containing protein</fullName>
    </recommendedName>
</protein>
<organism evidence="1 2">
    <name type="scientific">Microcystis aeruginosa NIES-2519</name>
    <dbReference type="NCBI Taxonomy" id="2303981"/>
    <lineage>
        <taxon>Bacteria</taxon>
        <taxon>Bacillati</taxon>
        <taxon>Cyanobacteriota</taxon>
        <taxon>Cyanophyceae</taxon>
        <taxon>Oscillatoriophycideae</taxon>
        <taxon>Chroococcales</taxon>
        <taxon>Microcystaceae</taxon>
        <taxon>Microcystis</taxon>
    </lineage>
</organism>
<sequence length="141" mass="14636">MMGSHTISYSVEIVNDPLTPENEALTQMFSTFSAGYTATGNTNFGISLQKEVWSDGIAGAVLLGTSSASSATSSVGNVVTVPTGTTKIFVRDTFGVSSPSGSLNNITNVFTQQARQSISEPSGVLGIFAVAGVGFFLRRKS</sequence>
<evidence type="ECO:0008006" key="3">
    <source>
        <dbReference type="Google" id="ProtNLM"/>
    </source>
</evidence>
<evidence type="ECO:0000313" key="1">
    <source>
        <dbReference type="EMBL" id="GCA71807.1"/>
    </source>
</evidence>
<gene>
    <name evidence="1" type="ORF">MiYa_03349</name>
</gene>
<dbReference type="AlphaFoldDB" id="A0A5A5RF67"/>
<proteinExistence type="predicted"/>
<dbReference type="NCBIfam" id="TIGR02595">
    <property type="entry name" value="PEP_CTERM"/>
    <property type="match status" value="1"/>
</dbReference>
<dbReference type="InterPro" id="IPR013424">
    <property type="entry name" value="Ice-binding_C"/>
</dbReference>